<accession>A0A2M9FZ69</accession>
<dbReference type="RefSeq" id="WP_109792289.1">
    <property type="nucleotide sequence ID" value="NZ_PHIG01000039.1"/>
</dbReference>
<evidence type="ECO:0000313" key="3">
    <source>
        <dbReference type="Proteomes" id="UP000229498"/>
    </source>
</evidence>
<name>A0A2M9FZ69_9PROT</name>
<evidence type="ECO:0000256" key="1">
    <source>
        <dbReference type="SAM" id="MobiDB-lite"/>
    </source>
</evidence>
<dbReference type="OrthoDB" id="8480449at2"/>
<keyword evidence="3" id="KW-1185">Reference proteome</keyword>
<protein>
    <submittedName>
        <fullName evidence="2">Uncharacterized protein</fullName>
    </submittedName>
</protein>
<feature type="compositionally biased region" description="Polar residues" evidence="1">
    <location>
        <begin position="1"/>
        <end position="11"/>
    </location>
</feature>
<reference evidence="2 3" key="1">
    <citation type="submission" date="2017-11" db="EMBL/GenBank/DDBJ databases">
        <title>Draft genome sequence of Rhizobiales bacterium SY3-13.</title>
        <authorList>
            <person name="Sun C."/>
        </authorList>
    </citation>
    <scope>NUCLEOTIDE SEQUENCE [LARGE SCALE GENOMIC DNA]</scope>
    <source>
        <strain evidence="2 3">SY3-13</strain>
    </source>
</reference>
<evidence type="ECO:0000313" key="2">
    <source>
        <dbReference type="EMBL" id="PJK28750.1"/>
    </source>
</evidence>
<sequence length="200" mass="22713">MANGPKKNQSGGERRQGPSGPRRTSTGARHGSPGARGRGRGDDLIVPKDALTVWRDDGLTQFKFAVIEVDETRSNQKLEAVARARAEPVEAALTYAYLLDRPQSTIWWREWAGYELEDELLAAAVLARPAIRAKLDAFDPKDNEWGIEDIEDYRDVLVHAHHEEIDEADIRNGFRRWLQTLPPDARRLLAKDLKAWRRPK</sequence>
<comment type="caution">
    <text evidence="2">The sequence shown here is derived from an EMBL/GenBank/DDBJ whole genome shotgun (WGS) entry which is preliminary data.</text>
</comment>
<proteinExistence type="predicted"/>
<dbReference type="EMBL" id="PHIG01000039">
    <property type="protein sequence ID" value="PJK28750.1"/>
    <property type="molecule type" value="Genomic_DNA"/>
</dbReference>
<gene>
    <name evidence="2" type="ORF">CVT23_15560</name>
</gene>
<dbReference type="Proteomes" id="UP000229498">
    <property type="component" value="Unassembled WGS sequence"/>
</dbReference>
<feature type="region of interest" description="Disordered" evidence="1">
    <location>
        <begin position="1"/>
        <end position="43"/>
    </location>
</feature>
<dbReference type="AlphaFoldDB" id="A0A2M9FZ69"/>
<organism evidence="2 3">
    <name type="scientific">Minwuia thermotolerans</name>
    <dbReference type="NCBI Taxonomy" id="2056226"/>
    <lineage>
        <taxon>Bacteria</taxon>
        <taxon>Pseudomonadati</taxon>
        <taxon>Pseudomonadota</taxon>
        <taxon>Alphaproteobacteria</taxon>
        <taxon>Minwuiales</taxon>
        <taxon>Minwuiaceae</taxon>
        <taxon>Minwuia</taxon>
    </lineage>
</organism>